<reference evidence="2" key="2">
    <citation type="journal article" date="2021" name="PeerJ">
        <title>Extensive microbial diversity within the chicken gut microbiome revealed by metagenomics and culture.</title>
        <authorList>
            <person name="Gilroy R."/>
            <person name="Ravi A."/>
            <person name="Getino M."/>
            <person name="Pursley I."/>
            <person name="Horton D.L."/>
            <person name="Alikhan N.F."/>
            <person name="Baker D."/>
            <person name="Gharbi K."/>
            <person name="Hall N."/>
            <person name="Watson M."/>
            <person name="Adriaenssens E.M."/>
            <person name="Foster-Nyarko E."/>
            <person name="Jarju S."/>
            <person name="Secka A."/>
            <person name="Antonio M."/>
            <person name="Oren A."/>
            <person name="Chaudhuri R.R."/>
            <person name="La Ragione R."/>
            <person name="Hildebrand F."/>
            <person name="Pallen M.J."/>
        </authorList>
    </citation>
    <scope>NUCLEOTIDE SEQUENCE</scope>
    <source>
        <strain evidence="2">D5-748</strain>
    </source>
</reference>
<evidence type="ECO:0000256" key="1">
    <source>
        <dbReference type="SAM" id="SignalP"/>
    </source>
</evidence>
<evidence type="ECO:0000313" key="2">
    <source>
        <dbReference type="EMBL" id="MBO8444312.1"/>
    </source>
</evidence>
<sequence length="293" mass="31806">MKRKITYTIALASLLLVSCNKALEKSEIEDGFAPLGDLPTVSINASAIEVDQYAQTVTLDVTFSGVASGMENLELGLLSATDPGFVESNVTLVDTPADGTYRLTVQVSAGNTNYIKAMAACTNGGAVYSDRITVDVPDIPWYYKIADEYIGTYGPDENTASNGATPYENHVVTVEVAEDFSTLTLYDIDPYLENETNGYVSRQMNYVTGTIDLEARTVTFTVSGQGVDPHLSPYLLSPISGYSSDGYSLAKEFVLQFNEDATELHFPWYAVLNQQESTLSYVYAEDGVTLTAN</sequence>
<keyword evidence="1" id="KW-0732">Signal</keyword>
<comment type="caution">
    <text evidence="2">The sequence shown here is derived from an EMBL/GenBank/DDBJ whole genome shotgun (WGS) entry which is preliminary data.</text>
</comment>
<feature type="chain" id="PRO_5039534198" description="Lipoprotein" evidence="1">
    <location>
        <begin position="23"/>
        <end position="293"/>
    </location>
</feature>
<dbReference type="PROSITE" id="PS51257">
    <property type="entry name" value="PROKAR_LIPOPROTEIN"/>
    <property type="match status" value="1"/>
</dbReference>
<reference evidence="2" key="1">
    <citation type="submission" date="2020-10" db="EMBL/GenBank/DDBJ databases">
        <authorList>
            <person name="Gilroy R."/>
        </authorList>
    </citation>
    <scope>NUCLEOTIDE SEQUENCE</scope>
    <source>
        <strain evidence="2">D5-748</strain>
    </source>
</reference>
<gene>
    <name evidence="2" type="ORF">IAC23_01270</name>
</gene>
<name>A0A9D9EAG3_9BACT</name>
<dbReference type="EMBL" id="JADIMO010000016">
    <property type="protein sequence ID" value="MBO8444312.1"/>
    <property type="molecule type" value="Genomic_DNA"/>
</dbReference>
<protein>
    <recommendedName>
        <fullName evidence="4">Lipoprotein</fullName>
    </recommendedName>
</protein>
<evidence type="ECO:0000313" key="3">
    <source>
        <dbReference type="Proteomes" id="UP000823619"/>
    </source>
</evidence>
<evidence type="ECO:0008006" key="4">
    <source>
        <dbReference type="Google" id="ProtNLM"/>
    </source>
</evidence>
<dbReference type="AlphaFoldDB" id="A0A9D9EAG3"/>
<dbReference type="Proteomes" id="UP000823619">
    <property type="component" value="Unassembled WGS sequence"/>
</dbReference>
<proteinExistence type="predicted"/>
<feature type="signal peptide" evidence="1">
    <location>
        <begin position="1"/>
        <end position="22"/>
    </location>
</feature>
<accession>A0A9D9EAG3</accession>
<organism evidence="2 3">
    <name type="scientific">Candidatus Cryptobacteroides merdavium</name>
    <dbReference type="NCBI Taxonomy" id="2840769"/>
    <lineage>
        <taxon>Bacteria</taxon>
        <taxon>Pseudomonadati</taxon>
        <taxon>Bacteroidota</taxon>
        <taxon>Bacteroidia</taxon>
        <taxon>Bacteroidales</taxon>
        <taxon>Candidatus Cryptobacteroides</taxon>
    </lineage>
</organism>